<dbReference type="InterPro" id="IPR029057">
    <property type="entry name" value="PRTase-like"/>
</dbReference>
<keyword evidence="8 12" id="KW-0460">Magnesium</keyword>
<dbReference type="PANTHER" id="PTHR10210:SF41">
    <property type="entry name" value="RIBOSE-PHOSPHATE PYROPHOSPHOKINASE 1, CHLOROPLASTIC"/>
    <property type="match status" value="1"/>
</dbReference>
<keyword evidence="4 12" id="KW-0545">Nucleotide biosynthesis</keyword>
<dbReference type="FunFam" id="3.40.50.2020:FF:000001">
    <property type="entry name" value="Ribose-phosphate pyrophosphokinase"/>
    <property type="match status" value="1"/>
</dbReference>
<accession>A0A6G7WIN5</accession>
<evidence type="ECO:0000256" key="3">
    <source>
        <dbReference type="ARBA" id="ARBA00022723"/>
    </source>
</evidence>
<dbReference type="GO" id="GO:0000287">
    <property type="term" value="F:magnesium ion binding"/>
    <property type="evidence" value="ECO:0007669"/>
    <property type="project" value="UniProtKB-UniRule"/>
</dbReference>
<dbReference type="GO" id="GO:0005524">
    <property type="term" value="F:ATP binding"/>
    <property type="evidence" value="ECO:0007669"/>
    <property type="project" value="UniProtKB-KW"/>
</dbReference>
<dbReference type="Proteomes" id="UP000501830">
    <property type="component" value="Chromosome"/>
</dbReference>
<dbReference type="Pfam" id="PF13793">
    <property type="entry name" value="Pribosyltran_N"/>
    <property type="match status" value="1"/>
</dbReference>
<comment type="caution">
    <text evidence="12">Lacks conserved residue(s) required for the propagation of feature annotation.</text>
</comment>
<feature type="binding site" evidence="12">
    <location>
        <begin position="123"/>
        <end position="124"/>
    </location>
    <ligand>
        <name>ATP</name>
        <dbReference type="ChEBI" id="CHEBI:30616"/>
    </ligand>
</feature>
<dbReference type="GO" id="GO:0004749">
    <property type="term" value="F:ribose phosphate diphosphokinase activity"/>
    <property type="evidence" value="ECO:0007669"/>
    <property type="project" value="UniProtKB-UniRule"/>
</dbReference>
<dbReference type="Pfam" id="PF14572">
    <property type="entry name" value="Pribosyl_synth"/>
    <property type="match status" value="1"/>
</dbReference>
<dbReference type="NCBIfam" id="TIGR01251">
    <property type="entry name" value="ribP_PPkin"/>
    <property type="match status" value="1"/>
</dbReference>
<gene>
    <name evidence="12" type="primary">prs</name>
    <name evidence="14" type="ORF">G7058_08920</name>
</gene>
<evidence type="ECO:0000256" key="5">
    <source>
        <dbReference type="ARBA" id="ARBA00022741"/>
    </source>
</evidence>
<comment type="subcellular location">
    <subcellularLocation>
        <location evidence="12">Cytoplasm</location>
    </subcellularLocation>
</comment>
<feature type="binding site" evidence="12">
    <location>
        <position position="157"/>
    </location>
    <ligand>
        <name>Mg(2+)</name>
        <dbReference type="ChEBI" id="CHEBI:18420"/>
    </ligand>
</feature>
<dbReference type="GO" id="GO:0005737">
    <property type="term" value="C:cytoplasm"/>
    <property type="evidence" value="ECO:0007669"/>
    <property type="project" value="UniProtKB-SubCell"/>
</dbReference>
<evidence type="ECO:0000256" key="4">
    <source>
        <dbReference type="ARBA" id="ARBA00022727"/>
    </source>
</evidence>
<evidence type="ECO:0000256" key="6">
    <source>
        <dbReference type="ARBA" id="ARBA00022777"/>
    </source>
</evidence>
<comment type="similarity">
    <text evidence="11 12">Belongs to the ribose-phosphate pyrophosphokinase family. Class I subfamily.</text>
</comment>
<dbReference type="SUPFAM" id="SSF53271">
    <property type="entry name" value="PRTase-like"/>
    <property type="match status" value="1"/>
</dbReference>
<comment type="cofactor">
    <cofactor evidence="12">
        <name>Mg(2+)</name>
        <dbReference type="ChEBI" id="CHEBI:18420"/>
    </cofactor>
    <text evidence="12">Binds 1 Mg(2+) ion per subunit.</text>
</comment>
<dbReference type="GO" id="GO:0006164">
    <property type="term" value="P:purine nucleotide biosynthetic process"/>
    <property type="evidence" value="ECO:0007669"/>
    <property type="project" value="TreeGrafter"/>
</dbReference>
<dbReference type="NCBIfam" id="NF002320">
    <property type="entry name" value="PRK01259.1"/>
    <property type="match status" value="1"/>
</dbReference>
<dbReference type="PANTHER" id="PTHR10210">
    <property type="entry name" value="RIBOSE-PHOSPHATE DIPHOSPHOKINASE FAMILY MEMBER"/>
    <property type="match status" value="1"/>
</dbReference>
<keyword evidence="2 12" id="KW-0808">Transferase</keyword>
<keyword evidence="5 12" id="KW-0547">Nucleotide-binding</keyword>
<dbReference type="HAMAP" id="MF_00583_B">
    <property type="entry name" value="RibP_PPkinase_B"/>
    <property type="match status" value="1"/>
</dbReference>
<organism evidence="14 15">
    <name type="scientific">Jeotgalibaca porci</name>
    <dbReference type="NCBI Taxonomy" id="1868793"/>
    <lineage>
        <taxon>Bacteria</taxon>
        <taxon>Bacillati</taxon>
        <taxon>Bacillota</taxon>
        <taxon>Bacilli</taxon>
        <taxon>Lactobacillales</taxon>
        <taxon>Carnobacteriaceae</taxon>
        <taxon>Jeotgalibaca</taxon>
    </lineage>
</organism>
<keyword evidence="15" id="KW-1185">Reference proteome</keyword>
<feature type="binding site" evidence="12">
    <location>
        <begin position="251"/>
        <end position="255"/>
    </location>
    <ligand>
        <name>D-ribose 5-phosphate</name>
        <dbReference type="ChEBI" id="CHEBI:78346"/>
    </ligand>
</feature>
<protein>
    <recommendedName>
        <fullName evidence="12">Ribose-phosphate pyrophosphokinase</fullName>
        <shortName evidence="12">RPPK</shortName>
        <ecNumber evidence="12">2.7.6.1</ecNumber>
    </recommendedName>
    <alternativeName>
        <fullName evidence="12">5-phospho-D-ribosyl alpha-1-diphosphate synthase</fullName>
    </alternativeName>
    <alternativeName>
        <fullName evidence="12">Phosphoribosyl diphosphate synthase</fullName>
    </alternativeName>
    <alternativeName>
        <fullName evidence="12">Phosphoribosyl pyrophosphate synthase</fullName>
        <shortName evidence="12">P-Rib-PP synthase</shortName>
        <shortName evidence="12">PRPP synthase</shortName>
        <shortName evidence="12">PRPPase</shortName>
    </alternativeName>
</protein>
<sequence length="339" mass="37168">MSLDNSVKHVKLEVTKELGETLLNIEEEQQFTVFSLNSNRPLAEKVAESLNVKLGKASVIQHSDGETKIVIEESVRGQHVFLIQSNCHRVNENIMEMLILMDALKRASALTINVVLPYYAYARQDRKALPREPITAKLVADLLQTAGADRVISLDLHAPQIQGFFDIPVDHLSATKLLAEHFVNLGLGGEGTVVVAPNHSGVSRSRQMADCLKVPIAIVDKRSNTPRAPKSVNVIGDVKDKICILFDDLIDTGTTVALAAEVLKEKGATKIYVAATHAVFSGDAANFLEKSSIEQVIVTDSIYLPEDKVFNKLTQISVADLIAYAITCVYEERSLHSED</sequence>
<evidence type="ECO:0000259" key="13">
    <source>
        <dbReference type="Pfam" id="PF13793"/>
    </source>
</evidence>
<evidence type="ECO:0000256" key="12">
    <source>
        <dbReference type="HAMAP-Rule" id="MF_00583"/>
    </source>
</evidence>
<evidence type="ECO:0000313" key="15">
    <source>
        <dbReference type="Proteomes" id="UP000501830"/>
    </source>
</evidence>
<evidence type="ECO:0000256" key="8">
    <source>
        <dbReference type="ARBA" id="ARBA00022842"/>
    </source>
</evidence>
<feature type="active site" evidence="12">
    <location>
        <position position="221"/>
    </location>
</feature>
<feature type="domain" description="Ribose-phosphate pyrophosphokinase N-terminal" evidence="13">
    <location>
        <begin position="32"/>
        <end position="147"/>
    </location>
</feature>
<dbReference type="InterPro" id="IPR037515">
    <property type="entry name" value="Rib-P_diPkinase_bac"/>
</dbReference>
<evidence type="ECO:0000256" key="2">
    <source>
        <dbReference type="ARBA" id="ARBA00022679"/>
    </source>
</evidence>
<dbReference type="KEGG" id="jpo:G7058_08920"/>
<dbReference type="InterPro" id="IPR029099">
    <property type="entry name" value="Pribosyltran_N"/>
</dbReference>
<name>A0A6G7WIN5_9LACT</name>
<comment type="pathway">
    <text evidence="1 12">Metabolic intermediate biosynthesis; 5-phospho-alpha-D-ribose 1-diphosphate biosynthesis; 5-phospho-alpha-D-ribose 1-diphosphate from D-ribose 5-phosphate (route I): step 1/1.</text>
</comment>
<evidence type="ECO:0000256" key="9">
    <source>
        <dbReference type="ARBA" id="ARBA00049535"/>
    </source>
</evidence>
<keyword evidence="3 12" id="KW-0479">Metal-binding</keyword>
<evidence type="ECO:0000256" key="10">
    <source>
        <dbReference type="ARBA" id="ARBA00054914"/>
    </source>
</evidence>
<comment type="function">
    <text evidence="10 12">Involved in the biosynthesis of the central metabolite phospho-alpha-D-ribosyl-1-pyrophosphate (PRPP) via the transfer of pyrophosphoryl group from ATP to 1-hydroxyl of ribose-5-phosphate (Rib-5-P).</text>
</comment>
<comment type="catalytic activity">
    <reaction evidence="9 12">
        <text>D-ribose 5-phosphate + ATP = 5-phospho-alpha-D-ribose 1-diphosphate + AMP + H(+)</text>
        <dbReference type="Rhea" id="RHEA:15609"/>
        <dbReference type="ChEBI" id="CHEBI:15378"/>
        <dbReference type="ChEBI" id="CHEBI:30616"/>
        <dbReference type="ChEBI" id="CHEBI:58017"/>
        <dbReference type="ChEBI" id="CHEBI:78346"/>
        <dbReference type="ChEBI" id="CHEBI:456215"/>
        <dbReference type="EC" id="2.7.6.1"/>
    </reaction>
</comment>
<evidence type="ECO:0000313" key="14">
    <source>
        <dbReference type="EMBL" id="QIK52145.1"/>
    </source>
</evidence>
<dbReference type="Gene3D" id="3.40.50.2020">
    <property type="match status" value="2"/>
</dbReference>
<keyword evidence="6 12" id="KW-0418">Kinase</keyword>
<evidence type="ECO:0000256" key="11">
    <source>
        <dbReference type="ARBA" id="ARBA00061444"/>
    </source>
</evidence>
<dbReference type="UniPathway" id="UPA00087">
    <property type="reaction ID" value="UER00172"/>
</dbReference>
<proteinExistence type="inferred from homology"/>
<reference evidence="14 15" key="1">
    <citation type="journal article" date="2017" name="Int. J. Syst. Evol. Microbiol.">
        <title>Jeotgalibaca porci sp. nov. and Jeotgalibaca arthritidis sp. nov., isolated from pigs, and emended description of the genus Jeotgalibaca.</title>
        <authorList>
            <person name="Zamora L."/>
            <person name="Perez-Sancho M."/>
            <person name="Dominguez L."/>
            <person name="Fernandez-Garayzabal J.F."/>
            <person name="Vela A.I."/>
        </authorList>
    </citation>
    <scope>NUCLEOTIDE SEQUENCE [LARGE SCALE GENOMIC DNA]</scope>
    <source>
        <strain evidence="14 15">CCUG 69148</strain>
    </source>
</reference>
<keyword evidence="12" id="KW-0963">Cytoplasm</keyword>
<comment type="subunit">
    <text evidence="12">Homohexamer.</text>
</comment>
<dbReference type="AlphaFoldDB" id="A0A6G7WIN5"/>
<keyword evidence="7 12" id="KW-0067">ATP-binding</keyword>
<dbReference type="EMBL" id="CP049889">
    <property type="protein sequence ID" value="QIK52145.1"/>
    <property type="molecule type" value="Genomic_DNA"/>
</dbReference>
<dbReference type="InterPro" id="IPR000842">
    <property type="entry name" value="PRib_PP_synth_CS"/>
</dbReference>
<dbReference type="GO" id="GO:0006015">
    <property type="term" value="P:5-phosphoribose 1-diphosphate biosynthetic process"/>
    <property type="evidence" value="ECO:0007669"/>
    <property type="project" value="UniProtKB-UniRule"/>
</dbReference>
<dbReference type="InterPro" id="IPR000836">
    <property type="entry name" value="PRTase_dom"/>
</dbReference>
<dbReference type="SMART" id="SM01400">
    <property type="entry name" value="Pribosyltran_N"/>
    <property type="match status" value="1"/>
</dbReference>
<dbReference type="EC" id="2.7.6.1" evidence="12"/>
<feature type="binding site" evidence="12">
    <location>
        <position position="247"/>
    </location>
    <ligand>
        <name>D-ribose 5-phosphate</name>
        <dbReference type="ChEBI" id="CHEBI:78346"/>
    </ligand>
</feature>
<evidence type="ECO:0000256" key="7">
    <source>
        <dbReference type="ARBA" id="ARBA00022840"/>
    </source>
</evidence>
<dbReference type="GO" id="GO:0002189">
    <property type="term" value="C:ribose phosphate diphosphokinase complex"/>
    <property type="evidence" value="ECO:0007669"/>
    <property type="project" value="TreeGrafter"/>
</dbReference>
<dbReference type="GO" id="GO:0009156">
    <property type="term" value="P:ribonucleoside monophosphate biosynthetic process"/>
    <property type="evidence" value="ECO:0007669"/>
    <property type="project" value="InterPro"/>
</dbReference>
<feature type="binding site" evidence="12">
    <location>
        <begin position="64"/>
        <end position="66"/>
    </location>
    <ligand>
        <name>ATP</name>
        <dbReference type="ChEBI" id="CHEBI:30616"/>
    </ligand>
</feature>
<evidence type="ECO:0000256" key="1">
    <source>
        <dbReference type="ARBA" id="ARBA00004996"/>
    </source>
</evidence>
<dbReference type="InterPro" id="IPR005946">
    <property type="entry name" value="Rib-P_diPkinase"/>
</dbReference>
<dbReference type="PROSITE" id="PS00114">
    <property type="entry name" value="PRPP_SYNTHASE"/>
    <property type="match status" value="1"/>
</dbReference>
<dbReference type="CDD" id="cd06223">
    <property type="entry name" value="PRTases_typeI"/>
    <property type="match status" value="1"/>
</dbReference>
<dbReference type="GO" id="GO:0016301">
    <property type="term" value="F:kinase activity"/>
    <property type="evidence" value="ECO:0007669"/>
    <property type="project" value="UniProtKB-KW"/>
</dbReference>